<dbReference type="Proteomes" id="UP000677413">
    <property type="component" value="Unassembled WGS sequence"/>
</dbReference>
<comment type="caution">
    <text evidence="3">The sequence shown here is derived from an EMBL/GenBank/DDBJ whole genome shotgun (WGS) entry which is preliminary data.</text>
</comment>
<organism evidence="3 4">
    <name type="scientific">Streptomyces liliiviolaceus</name>
    <dbReference type="NCBI Taxonomy" id="2823109"/>
    <lineage>
        <taxon>Bacteria</taxon>
        <taxon>Bacillati</taxon>
        <taxon>Actinomycetota</taxon>
        <taxon>Actinomycetes</taxon>
        <taxon>Kitasatosporales</taxon>
        <taxon>Streptomycetaceae</taxon>
        <taxon>Streptomyces</taxon>
    </lineage>
</organism>
<dbReference type="RefSeq" id="WP_210883136.1">
    <property type="nucleotide sequence ID" value="NZ_JAGPYQ010000001.1"/>
</dbReference>
<dbReference type="GO" id="GO:0004519">
    <property type="term" value="F:endonuclease activity"/>
    <property type="evidence" value="ECO:0007669"/>
    <property type="project" value="UniProtKB-KW"/>
</dbReference>
<evidence type="ECO:0000313" key="3">
    <source>
        <dbReference type="EMBL" id="MBQ0849456.1"/>
    </source>
</evidence>
<reference evidence="3 4" key="1">
    <citation type="submission" date="2021-04" db="EMBL/GenBank/DDBJ databases">
        <authorList>
            <person name="Tang X."/>
            <person name="Zhou X."/>
            <person name="Chen X."/>
            <person name="Cernava T."/>
            <person name="Zhang C."/>
        </authorList>
    </citation>
    <scope>NUCLEOTIDE SEQUENCE [LARGE SCALE GENOMIC DNA]</scope>
    <source>
        <strain evidence="3 4">BH-SS-21</strain>
    </source>
</reference>
<accession>A0A940XYJ0</accession>
<keyword evidence="1" id="KW-0732">Signal</keyword>
<dbReference type="AlphaFoldDB" id="A0A940XYJ0"/>
<feature type="signal peptide" evidence="1">
    <location>
        <begin position="1"/>
        <end position="24"/>
    </location>
</feature>
<evidence type="ECO:0000256" key="1">
    <source>
        <dbReference type="SAM" id="SignalP"/>
    </source>
</evidence>
<dbReference type="EMBL" id="JAGPYQ010000001">
    <property type="protein sequence ID" value="MBQ0849456.1"/>
    <property type="molecule type" value="Genomic_DNA"/>
</dbReference>
<protein>
    <submittedName>
        <fullName evidence="3">HNH endonuclease</fullName>
    </submittedName>
</protein>
<evidence type="ECO:0000259" key="2">
    <source>
        <dbReference type="Pfam" id="PF07510"/>
    </source>
</evidence>
<feature type="domain" description="GmrSD restriction endonucleases C-terminal" evidence="2">
    <location>
        <begin position="94"/>
        <end position="202"/>
    </location>
</feature>
<keyword evidence="3" id="KW-0378">Hydrolase</keyword>
<keyword evidence="3" id="KW-0255">Endonuclease</keyword>
<keyword evidence="4" id="KW-1185">Reference proteome</keyword>
<proteinExistence type="predicted"/>
<keyword evidence="3" id="KW-0540">Nuclease</keyword>
<sequence>MLSKIAAAAALLLAFPLTTAPASAHGARVAPLPLGQAVQLLPSADESRDGYQRSSFKHWVDADRDSCNTRAEVLIAESRSEPAIEAGCKVTAGEWYSYYDGVTLTAPGGLDIDHMVPLAEAWDSGASAWTPARRQAYANDLDADRSLVAVTARSNRSKADQDPADWQPPLADARCTYSTDWVATKLRWQLAVDDRERSALTELAAGCGQETVDYQPAP</sequence>
<dbReference type="PANTHER" id="PTHR24094:SF15">
    <property type="entry name" value="AMP-DEPENDENT SYNTHETASE_LIGASE DOMAIN-CONTAINING PROTEIN-RELATED"/>
    <property type="match status" value="1"/>
</dbReference>
<dbReference type="PANTHER" id="PTHR24094">
    <property type="entry name" value="SECRETED PROTEIN"/>
    <property type="match status" value="1"/>
</dbReference>
<dbReference type="Pfam" id="PF07510">
    <property type="entry name" value="GmrSD_C"/>
    <property type="match status" value="1"/>
</dbReference>
<name>A0A940XYJ0_9ACTN</name>
<dbReference type="InterPro" id="IPR011089">
    <property type="entry name" value="GmrSD_C"/>
</dbReference>
<feature type="chain" id="PRO_5038034609" evidence="1">
    <location>
        <begin position="25"/>
        <end position="218"/>
    </location>
</feature>
<evidence type="ECO:0000313" key="4">
    <source>
        <dbReference type="Proteomes" id="UP000677413"/>
    </source>
</evidence>
<gene>
    <name evidence="3" type="ORF">J8N05_14745</name>
</gene>